<organismHost>
    <name type="scientific">Homo sapiens</name>
    <name type="common">Human</name>
    <dbReference type="NCBI Taxonomy" id="9606"/>
</organismHost>
<gene>
    <name evidence="2" type="primary">ORFV005</name>
</gene>
<sequence length="75" mass="7272">MPGQGQYHIYSHGGTSKGYASTPGCAVKRPSSGGLWGPLEKRMCVGGGSNGGFLGGGKSLSGGVNGGVNSGCGKI</sequence>
<accession>A0A8E4IC64</accession>
<protein>
    <submittedName>
        <fullName evidence="2">Uncharacterized protein</fullName>
    </submittedName>
</protein>
<organismHost>
    <name type="scientific">Ovis aries</name>
    <name type="common">Sheep</name>
    <dbReference type="NCBI Taxonomy" id="9940"/>
</organismHost>
<evidence type="ECO:0000256" key="1">
    <source>
        <dbReference type="SAM" id="MobiDB-lite"/>
    </source>
</evidence>
<dbReference type="Pfam" id="PF07020">
    <property type="entry name" value="Orthopox_C10L"/>
    <property type="match status" value="1"/>
</dbReference>
<organismHost>
    <name type="scientific">Capra hircus</name>
    <name type="common">Goat</name>
    <dbReference type="NCBI Taxonomy" id="9925"/>
</organismHost>
<name>A0A8E4IC64_ORFV</name>
<organism evidence="2 3">
    <name type="scientific">Orf virus</name>
    <name type="common">ORFV</name>
    <dbReference type="NCBI Taxonomy" id="10258"/>
    <lineage>
        <taxon>Viruses</taxon>
        <taxon>Varidnaviria</taxon>
        <taxon>Bamfordvirae</taxon>
        <taxon>Nucleocytoviricota</taxon>
        <taxon>Pokkesviricetes</taxon>
        <taxon>Chitovirales</taxon>
        <taxon>Poxviridae</taxon>
        <taxon>Chordopoxvirinae</taxon>
        <taxon>Parapoxvirus</taxon>
        <taxon>Parapoxvirus orf</taxon>
    </lineage>
</organism>
<evidence type="ECO:0000313" key="3">
    <source>
        <dbReference type="Proteomes" id="UP000693994"/>
    </source>
</evidence>
<dbReference type="Proteomes" id="UP000693994">
    <property type="component" value="Segment"/>
</dbReference>
<reference evidence="2" key="1">
    <citation type="submission" date="2019-11" db="EMBL/GenBank/DDBJ databases">
        <authorList>
            <person name="Zhou Y."/>
            <person name="Cui S."/>
            <person name="Zhao K."/>
            <person name="He W."/>
            <person name="Gao F."/>
        </authorList>
    </citation>
    <scope>NUCLEOTIDE SEQUENCE</scope>
    <source>
        <strain evidence="2">CL18</strain>
    </source>
</reference>
<proteinExistence type="predicted"/>
<dbReference type="EMBL" id="MN648219">
    <property type="protein sequence ID" value="QLI57642.1"/>
    <property type="molecule type" value="Genomic_DNA"/>
</dbReference>
<evidence type="ECO:0000313" key="2">
    <source>
        <dbReference type="EMBL" id="QLI57642.1"/>
    </source>
</evidence>
<feature type="region of interest" description="Disordered" evidence="1">
    <location>
        <begin position="1"/>
        <end position="23"/>
    </location>
</feature>
<dbReference type="InterPro" id="IPR009748">
    <property type="entry name" value="Orthopox_C10L"/>
</dbReference>